<name>A0A1X2IWQ2_9FUNG</name>
<evidence type="ECO:0000313" key="3">
    <source>
        <dbReference type="Proteomes" id="UP000193560"/>
    </source>
</evidence>
<feature type="domain" description="Dienelactone hydrolase" evidence="1">
    <location>
        <begin position="31"/>
        <end position="174"/>
    </location>
</feature>
<dbReference type="SUPFAM" id="SSF53474">
    <property type="entry name" value="alpha/beta-Hydrolases"/>
    <property type="match status" value="1"/>
</dbReference>
<organism evidence="2 3">
    <name type="scientific">Absidia repens</name>
    <dbReference type="NCBI Taxonomy" id="90262"/>
    <lineage>
        <taxon>Eukaryota</taxon>
        <taxon>Fungi</taxon>
        <taxon>Fungi incertae sedis</taxon>
        <taxon>Mucoromycota</taxon>
        <taxon>Mucoromycotina</taxon>
        <taxon>Mucoromycetes</taxon>
        <taxon>Mucorales</taxon>
        <taxon>Cunninghamellaceae</taxon>
        <taxon>Absidia</taxon>
    </lineage>
</organism>
<dbReference type="Pfam" id="PF01738">
    <property type="entry name" value="DLH"/>
    <property type="match status" value="1"/>
</dbReference>
<dbReference type="InterPro" id="IPR029058">
    <property type="entry name" value="AB_hydrolase_fold"/>
</dbReference>
<keyword evidence="2" id="KW-0378">Hydrolase</keyword>
<evidence type="ECO:0000313" key="2">
    <source>
        <dbReference type="EMBL" id="ORZ22631.1"/>
    </source>
</evidence>
<dbReference type="EMBL" id="MCGE01000004">
    <property type="protein sequence ID" value="ORZ22631.1"/>
    <property type="molecule type" value="Genomic_DNA"/>
</dbReference>
<comment type="caution">
    <text evidence="2">The sequence shown here is derived from an EMBL/GenBank/DDBJ whole genome shotgun (WGS) entry which is preliminary data.</text>
</comment>
<accession>A0A1X2IWQ2</accession>
<evidence type="ECO:0000259" key="1">
    <source>
        <dbReference type="Pfam" id="PF01738"/>
    </source>
</evidence>
<dbReference type="OrthoDB" id="17560at2759"/>
<dbReference type="InterPro" id="IPR002925">
    <property type="entry name" value="Dienelactn_hydro"/>
</dbReference>
<dbReference type="Proteomes" id="UP000193560">
    <property type="component" value="Unassembled WGS sequence"/>
</dbReference>
<dbReference type="GO" id="GO:0016787">
    <property type="term" value="F:hydrolase activity"/>
    <property type="evidence" value="ECO:0007669"/>
    <property type="project" value="UniProtKB-KW"/>
</dbReference>
<dbReference type="PANTHER" id="PTHR47668">
    <property type="entry name" value="DIENELACTONE HYDROLASE FAMILY PROTEIN (AFU_ORTHOLOGUE AFUA_6G01940)"/>
    <property type="match status" value="1"/>
</dbReference>
<reference evidence="2 3" key="1">
    <citation type="submission" date="2016-07" db="EMBL/GenBank/DDBJ databases">
        <title>Pervasive Adenine N6-methylation of Active Genes in Fungi.</title>
        <authorList>
            <consortium name="DOE Joint Genome Institute"/>
            <person name="Mondo S.J."/>
            <person name="Dannebaum R.O."/>
            <person name="Kuo R.C."/>
            <person name="Labutti K."/>
            <person name="Haridas S."/>
            <person name="Kuo A."/>
            <person name="Salamov A."/>
            <person name="Ahrendt S.R."/>
            <person name="Lipzen A."/>
            <person name="Sullivan W."/>
            <person name="Andreopoulos W.B."/>
            <person name="Clum A."/>
            <person name="Lindquist E."/>
            <person name="Daum C."/>
            <person name="Ramamoorthy G.K."/>
            <person name="Gryganskyi A."/>
            <person name="Culley D."/>
            <person name="Magnuson J.K."/>
            <person name="James T.Y."/>
            <person name="O'Malley M.A."/>
            <person name="Stajich J.E."/>
            <person name="Spatafora J.W."/>
            <person name="Visel A."/>
            <person name="Grigoriev I.V."/>
        </authorList>
    </citation>
    <scope>NUCLEOTIDE SEQUENCE [LARGE SCALE GENOMIC DNA]</scope>
    <source>
        <strain evidence="2 3">NRRL 1336</strain>
    </source>
</reference>
<dbReference type="AlphaFoldDB" id="A0A1X2IWQ2"/>
<dbReference type="STRING" id="90262.A0A1X2IWQ2"/>
<protein>
    <submittedName>
        <fullName evidence="2">Alpha/Beta hydrolase protein</fullName>
    </submittedName>
</protein>
<gene>
    <name evidence="2" type="ORF">BCR42DRAFT_320346</name>
</gene>
<keyword evidence="3" id="KW-1185">Reference proteome</keyword>
<sequence length="193" mass="20826">MSYSKACCTIAPVESNYTAVGKMEQVGDLPCYVVGPADAKKAIVVIYDIFALHNNTKQFADILAKKCNYKVVMPDFFRGDACSVELLGDRDGLLAWIAKIGSLEIIAPQLKRVVEWLKANGAVAGGIVGFCWGAKIAAQYSAQDSPRFFAGISMVHPSFVDVKDAETACAPVLALPSKDEPDMVIHLLEVIID</sequence>
<dbReference type="PANTHER" id="PTHR47668:SF1">
    <property type="entry name" value="DIENELACTONE HYDROLASE DOMAIN-CONTAINING PROTEIN-RELATED"/>
    <property type="match status" value="1"/>
</dbReference>
<dbReference type="Gene3D" id="3.40.50.1820">
    <property type="entry name" value="alpha/beta hydrolase"/>
    <property type="match status" value="1"/>
</dbReference>
<proteinExistence type="predicted"/>